<gene>
    <name evidence="1" type="ORF">HKB21_05920</name>
</gene>
<sequence length="84" mass="9369">GSVLESDLSNGYPKEDEFAAKALRVTESVCREKRQQIVDKFPPLNRFLTGYDLKNALNEDGDRFDITRVLCGAEGSLAFITEAK</sequence>
<feature type="non-terminal residue" evidence="1">
    <location>
        <position position="84"/>
    </location>
</feature>
<accession>A0A7Y0S2L4</accession>
<reference evidence="1 2" key="1">
    <citation type="submission" date="2020-04" db="EMBL/GenBank/DDBJ databases">
        <title>Whole-genome sequencing of Vibrio spp. from China reveals different genetic environments of blaCTX-M-14 among diverse lineages.</title>
        <authorList>
            <person name="Zheng Z."/>
            <person name="Ye L."/>
            <person name="Chen S."/>
        </authorList>
    </citation>
    <scope>NUCLEOTIDE SEQUENCE [LARGE SCALE GENOMIC DNA]</scope>
    <source>
        <strain evidence="1 2">Vb0574</strain>
    </source>
</reference>
<evidence type="ECO:0000313" key="1">
    <source>
        <dbReference type="EMBL" id="NMU25151.1"/>
    </source>
</evidence>
<dbReference type="EMBL" id="JABCLD010000850">
    <property type="protein sequence ID" value="NMU25151.1"/>
    <property type="molecule type" value="Genomic_DNA"/>
</dbReference>
<dbReference type="AlphaFoldDB" id="A0A7Y0S2L4"/>
<organism evidence="1 2">
    <name type="scientific">Vibrio parahaemolyticus</name>
    <dbReference type="NCBI Taxonomy" id="670"/>
    <lineage>
        <taxon>Bacteria</taxon>
        <taxon>Pseudomonadati</taxon>
        <taxon>Pseudomonadota</taxon>
        <taxon>Gammaproteobacteria</taxon>
        <taxon>Vibrionales</taxon>
        <taxon>Vibrionaceae</taxon>
        <taxon>Vibrio</taxon>
    </lineage>
</organism>
<evidence type="ECO:0000313" key="2">
    <source>
        <dbReference type="Proteomes" id="UP000555836"/>
    </source>
</evidence>
<protein>
    <submittedName>
        <fullName evidence="1">FAD-binding oxidoreductase</fullName>
    </submittedName>
</protein>
<comment type="caution">
    <text evidence="1">The sequence shown here is derived from an EMBL/GenBank/DDBJ whole genome shotgun (WGS) entry which is preliminary data.</text>
</comment>
<name>A0A7Y0S2L4_VIBPH</name>
<proteinExistence type="predicted"/>
<feature type="non-terminal residue" evidence="1">
    <location>
        <position position="1"/>
    </location>
</feature>
<dbReference type="Proteomes" id="UP000555836">
    <property type="component" value="Unassembled WGS sequence"/>
</dbReference>